<evidence type="ECO:0000313" key="3">
    <source>
        <dbReference type="EMBL" id="GAA0551457.1"/>
    </source>
</evidence>
<protein>
    <recommendedName>
        <fullName evidence="2">Integrase SAM-like N-terminal domain-containing protein</fullName>
    </recommendedName>
</protein>
<dbReference type="Gene3D" id="1.10.150.130">
    <property type="match status" value="1"/>
</dbReference>
<name>A0ABN1DSY4_9ACTN</name>
<dbReference type="Proteomes" id="UP001501576">
    <property type="component" value="Unassembled WGS sequence"/>
</dbReference>
<evidence type="ECO:0000259" key="2">
    <source>
        <dbReference type="Pfam" id="PF14659"/>
    </source>
</evidence>
<accession>A0ABN1DSY4</accession>
<feature type="domain" description="Integrase SAM-like N-terminal" evidence="2">
    <location>
        <begin position="4"/>
        <end position="56"/>
    </location>
</feature>
<sequence length="90" mass="10331">MAAYLTYWLENVVVYQLLQNTHTRYAACVDRYLIPGLGKKKLTKLTAKDVRTWLNQFRTTCQCCLRGIDARRDEPCCCGVGQCCHKVLSL</sequence>
<comment type="caution">
    <text evidence="3">The sequence shown here is derived from an EMBL/GenBank/DDBJ whole genome shotgun (WGS) entry which is preliminary data.</text>
</comment>
<keyword evidence="1" id="KW-0238">DNA-binding</keyword>
<gene>
    <name evidence="3" type="ORF">GCM10010390_62160</name>
</gene>
<organism evidence="3 4">
    <name type="scientific">Streptomyces mordarskii</name>
    <dbReference type="NCBI Taxonomy" id="1226758"/>
    <lineage>
        <taxon>Bacteria</taxon>
        <taxon>Bacillati</taxon>
        <taxon>Actinomycetota</taxon>
        <taxon>Actinomycetes</taxon>
        <taxon>Kitasatosporales</taxon>
        <taxon>Streptomycetaceae</taxon>
        <taxon>Streptomyces</taxon>
    </lineage>
</organism>
<proteinExistence type="predicted"/>
<dbReference type="SUPFAM" id="SSF56349">
    <property type="entry name" value="DNA breaking-rejoining enzymes"/>
    <property type="match status" value="1"/>
</dbReference>
<dbReference type="InterPro" id="IPR011010">
    <property type="entry name" value="DNA_brk_join_enz"/>
</dbReference>
<dbReference type="EMBL" id="BAAABZ010000059">
    <property type="protein sequence ID" value="GAA0551457.1"/>
    <property type="molecule type" value="Genomic_DNA"/>
</dbReference>
<dbReference type="InterPro" id="IPR010998">
    <property type="entry name" value="Integrase_recombinase_N"/>
</dbReference>
<keyword evidence="4" id="KW-1185">Reference proteome</keyword>
<evidence type="ECO:0000256" key="1">
    <source>
        <dbReference type="ARBA" id="ARBA00023125"/>
    </source>
</evidence>
<dbReference type="InterPro" id="IPR004107">
    <property type="entry name" value="Integrase_SAM-like_N"/>
</dbReference>
<reference evidence="3 4" key="1">
    <citation type="journal article" date="2019" name="Int. J. Syst. Evol. Microbiol.">
        <title>The Global Catalogue of Microorganisms (GCM) 10K type strain sequencing project: providing services to taxonomists for standard genome sequencing and annotation.</title>
        <authorList>
            <consortium name="The Broad Institute Genomics Platform"/>
            <consortium name="The Broad Institute Genome Sequencing Center for Infectious Disease"/>
            <person name="Wu L."/>
            <person name="Ma J."/>
        </authorList>
    </citation>
    <scope>NUCLEOTIDE SEQUENCE [LARGE SCALE GENOMIC DNA]</scope>
    <source>
        <strain evidence="3 4">JCM 5052</strain>
    </source>
</reference>
<evidence type="ECO:0000313" key="4">
    <source>
        <dbReference type="Proteomes" id="UP001501576"/>
    </source>
</evidence>
<dbReference type="Pfam" id="PF14659">
    <property type="entry name" value="Phage_int_SAM_3"/>
    <property type="match status" value="1"/>
</dbReference>